<comment type="caution">
    <text evidence="3">The sequence shown here is derived from an EMBL/GenBank/DDBJ whole genome shotgun (WGS) entry which is preliminary data.</text>
</comment>
<protein>
    <submittedName>
        <fullName evidence="3">Dynein heavy chain, N-terminal region 1-domain-containing protein</fullName>
    </submittedName>
</protein>
<dbReference type="GO" id="GO:0007018">
    <property type="term" value="P:microtubule-based movement"/>
    <property type="evidence" value="ECO:0007669"/>
    <property type="project" value="InterPro"/>
</dbReference>
<evidence type="ECO:0000313" key="3">
    <source>
        <dbReference type="EMBL" id="RIB24257.1"/>
    </source>
</evidence>
<dbReference type="EMBL" id="QKWP01000224">
    <property type="protein sequence ID" value="RIB24257.1"/>
    <property type="molecule type" value="Genomic_DNA"/>
</dbReference>
<accession>A0A397VSE6</accession>
<comment type="similarity">
    <text evidence="1">Belongs to the dynein heavy chain family.</text>
</comment>
<reference evidence="3 4" key="1">
    <citation type="submission" date="2018-06" db="EMBL/GenBank/DDBJ databases">
        <title>Comparative genomics reveals the genomic features of Rhizophagus irregularis, R. cerebriforme, R. diaphanum and Gigaspora rosea, and their symbiotic lifestyle signature.</title>
        <authorList>
            <person name="Morin E."/>
            <person name="San Clemente H."/>
            <person name="Chen E.C.H."/>
            <person name="De La Providencia I."/>
            <person name="Hainaut M."/>
            <person name="Kuo A."/>
            <person name="Kohler A."/>
            <person name="Murat C."/>
            <person name="Tang N."/>
            <person name="Roy S."/>
            <person name="Loubradou J."/>
            <person name="Henrissat B."/>
            <person name="Grigoriev I.V."/>
            <person name="Corradi N."/>
            <person name="Roux C."/>
            <person name="Martin F.M."/>
        </authorList>
    </citation>
    <scope>NUCLEOTIDE SEQUENCE [LARGE SCALE GENOMIC DNA]</scope>
    <source>
        <strain evidence="3 4">DAOM 194757</strain>
    </source>
</reference>
<dbReference type="Pfam" id="PF08385">
    <property type="entry name" value="DHC_N1"/>
    <property type="match status" value="1"/>
</dbReference>
<sequence length="597" mass="69602">MFEPIILQEYLNKLLLLVLEAEEADLKATLWSIPETTEKLCLFTNDSQVKALYITKSKKDTNDGSYNYTISHTITYHLNDIALISITKHNDKLDPYYLIQSQIQFLNLPGPAISEYVSTSMNSHEEAIYSCIHYSVAPYFDAYVANNDYNEINKNMMIIKFKNIEIPLIYLNIHPIIQKAIEKAKGRRATIEYIDLALLGDIAFLNKLQSDVKSWIKEIKKVIQLSRDPSNGMTIQEINFWLNKETALEKIKNQINSDQIVLTLNILGHAQHFHATTSFANIGLKEAKEQVHKYNVLMKDFPIEELLSAPDVTKIKEALCAIFAHYNKKMRITQYPIKKTLALVEAISHGLNDILIKVLGDFCLMYMEYKDFEKVMSDVEDVFKTWDVIIREFTNVARDVMHKHSDKFVQIKIDPVHDKLQERIEFIRNFRKQHEQLYQTIVNTMIKIKDAIKIEDDVVQQQESITINKIDFLEEINVAYKSVKDINVLDISVNDTEIWMKAEFTYNECVSRYNALFVKPKIRSAIQKYQNELIDKVKNDISKLYNKFSQQYYKSGANYMAQLRDLPTISGFMIWAHQIEIQLHIYMKRIEDVLGKD</sequence>
<keyword evidence="4" id="KW-1185">Reference proteome</keyword>
<name>A0A397VSE6_9GLOM</name>
<dbReference type="InterPro" id="IPR026983">
    <property type="entry name" value="DHC"/>
</dbReference>
<dbReference type="GO" id="GO:0005858">
    <property type="term" value="C:axonemal dynein complex"/>
    <property type="evidence" value="ECO:0007669"/>
    <property type="project" value="TreeGrafter"/>
</dbReference>
<evidence type="ECO:0000259" key="2">
    <source>
        <dbReference type="Pfam" id="PF08385"/>
    </source>
</evidence>
<dbReference type="PANTHER" id="PTHR46532">
    <property type="entry name" value="MALE FERTILITY FACTOR KL5"/>
    <property type="match status" value="1"/>
</dbReference>
<dbReference type="OrthoDB" id="2146272at2759"/>
<gene>
    <name evidence="3" type="ORF">C2G38_2169101</name>
</gene>
<dbReference type="PANTHER" id="PTHR46532:SF4">
    <property type="entry name" value="AAA+ ATPASE DOMAIN-CONTAINING PROTEIN"/>
    <property type="match status" value="1"/>
</dbReference>
<feature type="domain" description="Dynein heavy chain tail" evidence="2">
    <location>
        <begin position="205"/>
        <end position="592"/>
    </location>
</feature>
<dbReference type="Proteomes" id="UP000266673">
    <property type="component" value="Unassembled WGS sequence"/>
</dbReference>
<dbReference type="InterPro" id="IPR013594">
    <property type="entry name" value="Dynein_heavy_tail"/>
</dbReference>
<evidence type="ECO:0000256" key="1">
    <source>
        <dbReference type="ARBA" id="ARBA00008887"/>
    </source>
</evidence>
<dbReference type="GO" id="GO:0051959">
    <property type="term" value="F:dynein light intermediate chain binding"/>
    <property type="evidence" value="ECO:0007669"/>
    <property type="project" value="InterPro"/>
</dbReference>
<dbReference type="GO" id="GO:0045505">
    <property type="term" value="F:dynein intermediate chain binding"/>
    <property type="evidence" value="ECO:0007669"/>
    <property type="project" value="InterPro"/>
</dbReference>
<proteinExistence type="inferred from homology"/>
<dbReference type="AlphaFoldDB" id="A0A397VSE6"/>
<evidence type="ECO:0000313" key="4">
    <source>
        <dbReference type="Proteomes" id="UP000266673"/>
    </source>
</evidence>
<organism evidence="3 4">
    <name type="scientific">Gigaspora rosea</name>
    <dbReference type="NCBI Taxonomy" id="44941"/>
    <lineage>
        <taxon>Eukaryota</taxon>
        <taxon>Fungi</taxon>
        <taxon>Fungi incertae sedis</taxon>
        <taxon>Mucoromycota</taxon>
        <taxon>Glomeromycotina</taxon>
        <taxon>Glomeromycetes</taxon>
        <taxon>Diversisporales</taxon>
        <taxon>Gigasporaceae</taxon>
        <taxon>Gigaspora</taxon>
    </lineage>
</organism>
<dbReference type="STRING" id="44941.A0A397VSE6"/>